<keyword evidence="2" id="KW-1185">Reference proteome</keyword>
<proteinExistence type="predicted"/>
<sequence>MREGHLVYFPPGTWSAGRQGETRRLATVPCSQHSSRRLLRWLLCEFAWVAISSGSVEFFRLGTNSATNMRC</sequence>
<evidence type="ECO:0000313" key="2">
    <source>
        <dbReference type="Proteomes" id="UP000324222"/>
    </source>
</evidence>
<reference evidence="1 2" key="1">
    <citation type="submission" date="2019-05" db="EMBL/GenBank/DDBJ databases">
        <title>Another draft genome of Portunus trituberculatus and its Hox gene families provides insights of decapod evolution.</title>
        <authorList>
            <person name="Jeong J.-H."/>
            <person name="Song I."/>
            <person name="Kim S."/>
            <person name="Choi T."/>
            <person name="Kim D."/>
            <person name="Ryu S."/>
            <person name="Kim W."/>
        </authorList>
    </citation>
    <scope>NUCLEOTIDE SEQUENCE [LARGE SCALE GENOMIC DNA]</scope>
    <source>
        <tissue evidence="1">Muscle</tissue>
    </source>
</reference>
<organism evidence="1 2">
    <name type="scientific">Portunus trituberculatus</name>
    <name type="common">Swimming crab</name>
    <name type="synonym">Neptunus trituberculatus</name>
    <dbReference type="NCBI Taxonomy" id="210409"/>
    <lineage>
        <taxon>Eukaryota</taxon>
        <taxon>Metazoa</taxon>
        <taxon>Ecdysozoa</taxon>
        <taxon>Arthropoda</taxon>
        <taxon>Crustacea</taxon>
        <taxon>Multicrustacea</taxon>
        <taxon>Malacostraca</taxon>
        <taxon>Eumalacostraca</taxon>
        <taxon>Eucarida</taxon>
        <taxon>Decapoda</taxon>
        <taxon>Pleocyemata</taxon>
        <taxon>Brachyura</taxon>
        <taxon>Eubrachyura</taxon>
        <taxon>Portunoidea</taxon>
        <taxon>Portunidae</taxon>
        <taxon>Portuninae</taxon>
        <taxon>Portunus</taxon>
    </lineage>
</organism>
<evidence type="ECO:0000313" key="1">
    <source>
        <dbReference type="EMBL" id="MPC47380.1"/>
    </source>
</evidence>
<comment type="caution">
    <text evidence="1">The sequence shown here is derived from an EMBL/GenBank/DDBJ whole genome shotgun (WGS) entry which is preliminary data.</text>
</comment>
<gene>
    <name evidence="1" type="ORF">E2C01_041124</name>
</gene>
<protein>
    <submittedName>
        <fullName evidence="1">Uncharacterized protein</fullName>
    </submittedName>
</protein>
<accession>A0A5B7FIE0</accession>
<dbReference type="AlphaFoldDB" id="A0A5B7FIE0"/>
<dbReference type="Proteomes" id="UP000324222">
    <property type="component" value="Unassembled WGS sequence"/>
</dbReference>
<dbReference type="EMBL" id="VSRR010007706">
    <property type="protein sequence ID" value="MPC47380.1"/>
    <property type="molecule type" value="Genomic_DNA"/>
</dbReference>
<name>A0A5B7FIE0_PORTR</name>